<dbReference type="OrthoDB" id="19711at2759"/>
<feature type="region of interest" description="Disordered" evidence="4">
    <location>
        <begin position="17"/>
        <end position="77"/>
    </location>
</feature>
<dbReference type="Proteomes" id="UP000245119">
    <property type="component" value="Linkage Group LG9"/>
</dbReference>
<feature type="repeat" description="WD" evidence="3">
    <location>
        <begin position="588"/>
        <end position="627"/>
    </location>
</feature>
<evidence type="ECO:0000256" key="4">
    <source>
        <dbReference type="SAM" id="MobiDB-lite"/>
    </source>
</evidence>
<dbReference type="InterPro" id="IPR020472">
    <property type="entry name" value="WD40_PAC1"/>
</dbReference>
<evidence type="ECO:0000256" key="3">
    <source>
        <dbReference type="PROSITE-ProRule" id="PRU00221"/>
    </source>
</evidence>
<comment type="caution">
    <text evidence="6">The sequence shown here is derived from an EMBL/GenBank/DDBJ whole genome shotgun (WGS) entry which is preliminary data.</text>
</comment>
<evidence type="ECO:0000313" key="6">
    <source>
        <dbReference type="EMBL" id="PVD24408.1"/>
    </source>
</evidence>
<dbReference type="InterPro" id="IPR019775">
    <property type="entry name" value="WD40_repeat_CS"/>
</dbReference>
<feature type="repeat" description="WD" evidence="3">
    <location>
        <begin position="421"/>
        <end position="460"/>
    </location>
</feature>
<reference evidence="6 7" key="1">
    <citation type="submission" date="2018-04" db="EMBL/GenBank/DDBJ databases">
        <title>The genome of golden apple snail Pomacea canaliculata provides insight into stress tolerance and invasive adaptation.</title>
        <authorList>
            <person name="Liu C."/>
            <person name="Liu B."/>
            <person name="Ren Y."/>
            <person name="Zhang Y."/>
            <person name="Wang H."/>
            <person name="Li S."/>
            <person name="Jiang F."/>
            <person name="Yin L."/>
            <person name="Zhang G."/>
            <person name="Qian W."/>
            <person name="Fan W."/>
        </authorList>
    </citation>
    <scope>NUCLEOTIDE SEQUENCE [LARGE SCALE GENOMIC DNA]</scope>
    <source>
        <strain evidence="6">SZHN2017</strain>
        <tissue evidence="6">Muscle</tissue>
    </source>
</reference>
<dbReference type="InterPro" id="IPR036047">
    <property type="entry name" value="F-box-like_dom_sf"/>
</dbReference>
<protein>
    <recommendedName>
        <fullName evidence="5">F-box domain-containing protein</fullName>
    </recommendedName>
</protein>
<proteinExistence type="predicted"/>
<feature type="repeat" description="WD" evidence="3">
    <location>
        <begin position="673"/>
        <end position="707"/>
    </location>
</feature>
<dbReference type="InterPro" id="IPR036322">
    <property type="entry name" value="WD40_repeat_dom_sf"/>
</dbReference>
<dbReference type="PANTHER" id="PTHR22847:SF745">
    <property type="entry name" value="F-BOX_WD REPEAT-CONTAINING PROTEIN 7"/>
    <property type="match status" value="1"/>
</dbReference>
<dbReference type="Pfam" id="PF00400">
    <property type="entry name" value="WD40"/>
    <property type="match status" value="7"/>
</dbReference>
<evidence type="ECO:0000259" key="5">
    <source>
        <dbReference type="PROSITE" id="PS50181"/>
    </source>
</evidence>
<dbReference type="FunFam" id="2.130.10.10:FF:000715">
    <property type="entry name" value="F-box protein MET30"/>
    <property type="match status" value="1"/>
</dbReference>
<dbReference type="SUPFAM" id="SSF50978">
    <property type="entry name" value="WD40 repeat-like"/>
    <property type="match status" value="1"/>
</dbReference>
<dbReference type="InterPro" id="IPR001810">
    <property type="entry name" value="F-box_dom"/>
</dbReference>
<dbReference type="PROSITE" id="PS50082">
    <property type="entry name" value="WD_REPEATS_2"/>
    <property type="match status" value="7"/>
</dbReference>
<gene>
    <name evidence="6" type="ORF">C0Q70_14890</name>
</gene>
<organism evidence="6 7">
    <name type="scientific">Pomacea canaliculata</name>
    <name type="common">Golden apple snail</name>
    <dbReference type="NCBI Taxonomy" id="400727"/>
    <lineage>
        <taxon>Eukaryota</taxon>
        <taxon>Metazoa</taxon>
        <taxon>Spiralia</taxon>
        <taxon>Lophotrochozoa</taxon>
        <taxon>Mollusca</taxon>
        <taxon>Gastropoda</taxon>
        <taxon>Caenogastropoda</taxon>
        <taxon>Architaenioglossa</taxon>
        <taxon>Ampullarioidea</taxon>
        <taxon>Ampullariidae</taxon>
        <taxon>Pomacea</taxon>
    </lineage>
</organism>
<dbReference type="Pfam" id="PF12937">
    <property type="entry name" value="F-box-like"/>
    <property type="match status" value="1"/>
</dbReference>
<evidence type="ECO:0000256" key="2">
    <source>
        <dbReference type="ARBA" id="ARBA00022737"/>
    </source>
</evidence>
<feature type="repeat" description="WD" evidence="3">
    <location>
        <begin position="549"/>
        <end position="581"/>
    </location>
</feature>
<feature type="compositionally biased region" description="Gly residues" evidence="4">
    <location>
        <begin position="59"/>
        <end position="69"/>
    </location>
</feature>
<dbReference type="InterPro" id="IPR001680">
    <property type="entry name" value="WD40_rpt"/>
</dbReference>
<evidence type="ECO:0000313" key="7">
    <source>
        <dbReference type="Proteomes" id="UP000245119"/>
    </source>
</evidence>
<dbReference type="SMART" id="SM00320">
    <property type="entry name" value="WD40"/>
    <property type="match status" value="7"/>
</dbReference>
<feature type="repeat" description="WD" evidence="3">
    <location>
        <begin position="633"/>
        <end position="672"/>
    </location>
</feature>
<dbReference type="PROSITE" id="PS50294">
    <property type="entry name" value="WD_REPEATS_REGION"/>
    <property type="match status" value="6"/>
</dbReference>
<dbReference type="PRINTS" id="PR00320">
    <property type="entry name" value="GPROTEINBRPT"/>
</dbReference>
<dbReference type="Gene3D" id="2.130.10.10">
    <property type="entry name" value="YVTN repeat-like/Quinoprotein amine dehydrogenase"/>
    <property type="match status" value="3"/>
</dbReference>
<dbReference type="AlphaFoldDB" id="A0A2T7NTA6"/>
<feature type="repeat" description="WD" evidence="3">
    <location>
        <begin position="509"/>
        <end position="548"/>
    </location>
</feature>
<dbReference type="EMBL" id="PZQS01000009">
    <property type="protein sequence ID" value="PVD24408.1"/>
    <property type="molecule type" value="Genomic_DNA"/>
</dbReference>
<feature type="region of interest" description="Disordered" evidence="4">
    <location>
        <begin position="201"/>
        <end position="220"/>
    </location>
</feature>
<dbReference type="Gene3D" id="1.20.1280.50">
    <property type="match status" value="1"/>
</dbReference>
<dbReference type="InterPro" id="IPR015943">
    <property type="entry name" value="WD40/YVTN_repeat-like_dom_sf"/>
</dbReference>
<keyword evidence="7" id="KW-1185">Reference proteome</keyword>
<dbReference type="STRING" id="400727.A0A2T7NTA6"/>
<dbReference type="PANTHER" id="PTHR22847">
    <property type="entry name" value="WD40 REPEAT PROTEIN"/>
    <property type="match status" value="1"/>
</dbReference>
<dbReference type="PROSITE" id="PS00678">
    <property type="entry name" value="WD_REPEATS_1"/>
    <property type="match status" value="5"/>
</dbReference>
<evidence type="ECO:0000256" key="1">
    <source>
        <dbReference type="ARBA" id="ARBA00022574"/>
    </source>
</evidence>
<dbReference type="FunFam" id="2.130.10.10:FF:001203">
    <property type="entry name" value="F-box/WD repeat-containing protein 1A"/>
    <property type="match status" value="2"/>
</dbReference>
<feature type="domain" description="F-box" evidence="5">
    <location>
        <begin position="322"/>
        <end position="368"/>
    </location>
</feature>
<feature type="repeat" description="WD" evidence="3">
    <location>
        <begin position="463"/>
        <end position="502"/>
    </location>
</feature>
<dbReference type="SMART" id="SM00256">
    <property type="entry name" value="FBOX"/>
    <property type="match status" value="1"/>
</dbReference>
<dbReference type="CDD" id="cd00200">
    <property type="entry name" value="WD40"/>
    <property type="match status" value="1"/>
</dbReference>
<dbReference type="PROSITE" id="PS50181">
    <property type="entry name" value="FBOX"/>
    <property type="match status" value="1"/>
</dbReference>
<sequence>MSEEDIFRLLGLAYSSPSASDLSEGVSDMSLSTSPGSDGPQHLLNTRVVSNGHADHGTEGGSSGSGGGSESAPKPRRKTIARQLSSNPYLTSASSIEDHMSLTPASSFAFGENAPYEDPKIPMRASSFPVAGEVLENYSYQQHQLNQIRNLSHIEQPGELNQYYTNVVNGNNTLPRGINSWGHFSKSCHNRYKYRRSDYSSDSEEDALSPNPSQLPHKLSAGFSGQAPHTCLSDLQHVTTVINRKKSAMDIKKDHNHYSEGVRPSVFKERFAMMKRWFSECSHEQKNIVLKGLLSVCDLPQLHLLSVRMETNLHRGCPPNCQDFLTWLPTPLAAKIMTYLDPVSLCQAAQVCKHWQQLAEEPSLWRRFCCQAKWRLSKAAEHKQVISHMSAEGSIQWKQVFAERFRLRNNWLAGRCTVRTFEGHTQGISCVQFDDNRIVSGSSDKTIKVWNIRTNAQWSVQTLVGHSGTVRCLHLEGNRLVSGSSDKTIKVWDLSTQDSWSSIACKVTMIGHRDTVRCLQVDDDKVISGSYDMTLKIWDLRTGQCRKTLVGHQAPVLCVYFNDTKIVSGSGDKTIKLWNYEGTCTRTLAGHQDAVTCLQFDSTRIVSGSLDCTLKFWDIHTGDCINTIDWKVAEGHTGVVRCLQADSWRVVSAADDKTLKVWSLETGERLVTLRNHSDGVTCLQYNDFIIVSGSYDKTVKLWDFSCC</sequence>
<dbReference type="SUPFAM" id="SSF81383">
    <property type="entry name" value="F-box domain"/>
    <property type="match status" value="1"/>
</dbReference>
<keyword evidence="1 3" id="KW-0853">WD repeat</keyword>
<name>A0A2T7NTA6_POMCA</name>
<accession>A0A2T7NTA6</accession>
<dbReference type="OMA" id="WGHFSKS"/>
<keyword evidence="2" id="KW-0677">Repeat</keyword>